<organism evidence="2 3">
    <name type="scientific">Fraxinus pennsylvanica</name>
    <dbReference type="NCBI Taxonomy" id="56036"/>
    <lineage>
        <taxon>Eukaryota</taxon>
        <taxon>Viridiplantae</taxon>
        <taxon>Streptophyta</taxon>
        <taxon>Embryophyta</taxon>
        <taxon>Tracheophyta</taxon>
        <taxon>Spermatophyta</taxon>
        <taxon>Magnoliopsida</taxon>
        <taxon>eudicotyledons</taxon>
        <taxon>Gunneridae</taxon>
        <taxon>Pentapetalae</taxon>
        <taxon>asterids</taxon>
        <taxon>lamiids</taxon>
        <taxon>Lamiales</taxon>
        <taxon>Oleaceae</taxon>
        <taxon>Oleeae</taxon>
        <taxon>Fraxinus</taxon>
    </lineage>
</organism>
<protein>
    <submittedName>
        <fullName evidence="2">Uncharacterized protein</fullName>
    </submittedName>
</protein>
<evidence type="ECO:0000256" key="1">
    <source>
        <dbReference type="SAM" id="MobiDB-lite"/>
    </source>
</evidence>
<dbReference type="Proteomes" id="UP000834106">
    <property type="component" value="Chromosome 5"/>
</dbReference>
<name>A0AAD1Z3Y0_9LAMI</name>
<keyword evidence="3" id="KW-1185">Reference proteome</keyword>
<gene>
    <name evidence="2" type="ORF">FPE_LOCUS9843</name>
</gene>
<sequence>MSQGLDIDIMMNSSTMLRFHDFSDAEDLEILGEMEKPTMAQIGVNYDRKGRSGTSAIINFSRQNPKASENLQEDLIGEVIDIDNTPVFRNISDCSPFLLDWGVGEDYATRKFRMSKPFPGHYTKLQPTGAPRREETQAAGAASQSQGRAELKVEEWRRSRRSSVEETQAQRLPAGK</sequence>
<proteinExistence type="predicted"/>
<reference evidence="2" key="1">
    <citation type="submission" date="2023-05" db="EMBL/GenBank/DDBJ databases">
        <authorList>
            <person name="Huff M."/>
        </authorList>
    </citation>
    <scope>NUCLEOTIDE SEQUENCE</scope>
</reference>
<dbReference type="AlphaFoldDB" id="A0AAD1Z3Y0"/>
<accession>A0AAD1Z3Y0</accession>
<dbReference type="EMBL" id="OU503040">
    <property type="protein sequence ID" value="CAI9762413.1"/>
    <property type="molecule type" value="Genomic_DNA"/>
</dbReference>
<evidence type="ECO:0000313" key="3">
    <source>
        <dbReference type="Proteomes" id="UP000834106"/>
    </source>
</evidence>
<feature type="region of interest" description="Disordered" evidence="1">
    <location>
        <begin position="118"/>
        <end position="176"/>
    </location>
</feature>
<evidence type="ECO:0000313" key="2">
    <source>
        <dbReference type="EMBL" id="CAI9762413.1"/>
    </source>
</evidence>
<feature type="compositionally biased region" description="Low complexity" evidence="1">
    <location>
        <begin position="137"/>
        <end position="147"/>
    </location>
</feature>